<evidence type="ECO:0000256" key="9">
    <source>
        <dbReference type="SAM" id="MobiDB-lite"/>
    </source>
</evidence>
<feature type="transmembrane region" description="Helical" evidence="10">
    <location>
        <begin position="1046"/>
        <end position="1071"/>
    </location>
</feature>
<evidence type="ECO:0000256" key="3">
    <source>
        <dbReference type="ARBA" id="ARBA00022448"/>
    </source>
</evidence>
<accession>A0A9W4X8V8</accession>
<feature type="transmembrane region" description="Helical" evidence="10">
    <location>
        <begin position="1083"/>
        <end position="1103"/>
    </location>
</feature>
<feature type="transmembrane region" description="Helical" evidence="10">
    <location>
        <begin position="1176"/>
        <end position="1196"/>
    </location>
</feature>
<dbReference type="GO" id="GO:0015171">
    <property type="term" value="F:amino acid transmembrane transporter activity"/>
    <property type="evidence" value="ECO:0007669"/>
    <property type="project" value="UniProtKB-ARBA"/>
</dbReference>
<evidence type="ECO:0000256" key="1">
    <source>
        <dbReference type="ARBA" id="ARBA00004141"/>
    </source>
</evidence>
<name>A0A9W4X8V8_9ASCO</name>
<evidence type="ECO:0000313" key="15">
    <source>
        <dbReference type="Proteomes" id="UP001152885"/>
    </source>
</evidence>
<dbReference type="PANTHER" id="PTHR43341:SF10">
    <property type="entry name" value="S-ADENOSYLMETHIONINE PERMEASE SAM3-RELATED"/>
    <property type="match status" value="1"/>
</dbReference>
<evidence type="ECO:0000256" key="4">
    <source>
        <dbReference type="ARBA" id="ARBA00022692"/>
    </source>
</evidence>
<feature type="domain" description="Transcription initiation factor TFIID subunit 1 histone acetyltransferase" evidence="12">
    <location>
        <begin position="315"/>
        <end position="757"/>
    </location>
</feature>
<evidence type="ECO:0000256" key="5">
    <source>
        <dbReference type="ARBA" id="ARBA00022970"/>
    </source>
</evidence>
<gene>
    <name evidence="14" type="ORF">CANVERA_P1194</name>
</gene>
<feature type="transmembrane region" description="Helical" evidence="10">
    <location>
        <begin position="1273"/>
        <end position="1293"/>
    </location>
</feature>
<evidence type="ECO:0000256" key="2">
    <source>
        <dbReference type="ARBA" id="ARBA00006983"/>
    </source>
</evidence>
<keyword evidence="15" id="KW-1185">Reference proteome</keyword>
<dbReference type="InterPro" id="IPR004840">
    <property type="entry name" value="Amino_acid_permease_CS"/>
</dbReference>
<sequence length="1453" mass="166020">MNQDDKLINQYVKDLPDDTIIDSIFHDKRTQHADDAIDYENIDELADDEFENNNIQNEDDEFEKLLTAEELEAQNMAEDQFEQMFGGDDNDNDNEQLDLQMFDDEASKKHQLEFEQRKATKKRKLEKIVAKLEKQRMKNNISYYYPDYSKFKPFNFHLFSQLSPKFFKYQHPFNKNVKPLVPTKLNLEIDVDQRKFKSNNESNITNITNITQKDLDFINNLQHQSKIKYLNQFHDNIEKESSNFDNDLILSNSVWDLETEKVPINKIYIDDYQQDDEIIYEDTNIDIKLDQNDPNLLFVPLPPTKINKSTNESKFNFSNDEDYQLLRKNYNTKQRSQLSNLHIQHSTVALRLQSPFFKWKRQSRELRSYHRSNFNIRSGSIMSFSKIKVKKKKFKNKKIEDIFKTSGDLTTGDSANLVAMEYAEQYPPILSNFGMGSKLINYYRKEKSDDNSRPKAPIGETHILGVEDRSPFWNFGEVAPGDFVTTLYNNMIRAPIFKHESKSTDFLIIRSQGGGSHQKFYLRNINFNFAVGNTFPVEVPAPHSRKVTNISKNRLKTIVFRVMNNKNAPRISVKDVSKHFPEHSDMQNRQRLKEFMEYQRTGPDQGYWKVRGMNDNIPSEEDIRTMITPEDAVLMESMQVGNQNLEDNQTLFGDKKKKEEDEDDKTDEVENDLSIWDLSKNFTIANQTKQMLLLSGEGDPTGIGLGYSFLRSTQKIPFKPLFEKKDETIPKAAQAAYNAKLYQQEITRIWYSQRSSLVERNDDVDPLQGLKIKKVDHEKYFDEKINHENDSKILKITRRVKDSNGIFIRKTTTIEDPNVIRLYIKRKQDLEQEYLKKLEIQDIVPTSDVELNKLRKQALESKLANLEKRSKQAKAKKPEFKAAAAEGATIIDANTVMLPDGSYVIGGKGIGKGKSRTRRCATCGAFGHIKTNKQCPMYSQTIAEQNLDRDRPPKKSIIASSKHPLARRLKSRHLTGISIGGTIGSGLFIGMGYALGMGGPASVLIGYSVVGYSLLTVVNSLGELSTQFPVSGSFNAYYTRFIDPSWGYTLGLMYAISWCISFPSELISAAITVQYWNQSISPAVWVAIFWVVIVSINLFGVIGFGEAEIILAILKVLAVIGFLIVGICITCGVGNQGYIGGRYWSYSFGGVELSCLAAAESKNPDQSVPRAVKNTFWRITIFYLCTAIVIGCLVPYTNEDLLTGDGVTASPFVIAINAGGIKVLPHIMNAVIVIAVVSVGNSSVYGCSRTLASLAAQGLIPQLFGYIDREGRPLFSIMFTNIIGLLGFLVAYIDEDTVFTWFFSVCSLASFFIWGFINICHLRWRYALYERHRSLDEVIFKSPLGIFGSISGLILLVLVVIGEIWISIWPIGSNADVVTFWQNCLSLPLLLAIYVLHKTYARSWNCLWVKLEDIDLDTGRREVNIENLKQELAEERQKLKNKPIYYKVYRFFC</sequence>
<dbReference type="InterPro" id="IPR050524">
    <property type="entry name" value="APC_YAT"/>
</dbReference>
<reference evidence="14" key="1">
    <citation type="submission" date="2022-12" db="EMBL/GenBank/DDBJ databases">
        <authorList>
            <person name="Brejova B."/>
        </authorList>
    </citation>
    <scope>NUCLEOTIDE SEQUENCE</scope>
</reference>
<dbReference type="InterPro" id="IPR041670">
    <property type="entry name" value="Znf-CCHC_6"/>
</dbReference>
<dbReference type="Pfam" id="PF15288">
    <property type="entry name" value="zf-CCHC_6"/>
    <property type="match status" value="1"/>
</dbReference>
<evidence type="ECO:0000256" key="7">
    <source>
        <dbReference type="ARBA" id="ARBA00023136"/>
    </source>
</evidence>
<dbReference type="InterPro" id="IPR004841">
    <property type="entry name" value="AA-permease/SLC12A_dom"/>
</dbReference>
<feature type="domain" description="Amino acid permease/ SLC12A" evidence="11">
    <location>
        <begin position="1146"/>
        <end position="1404"/>
    </location>
</feature>
<feature type="transmembrane region" description="Helical" evidence="10">
    <location>
        <begin position="1299"/>
        <end position="1324"/>
    </location>
</feature>
<keyword evidence="3" id="KW-0813">Transport</keyword>
<evidence type="ECO:0008006" key="16">
    <source>
        <dbReference type="Google" id="ProtNLM"/>
    </source>
</evidence>
<dbReference type="Proteomes" id="UP001152885">
    <property type="component" value="Unassembled WGS sequence"/>
</dbReference>
<organism evidence="14 15">
    <name type="scientific">Candida verbasci</name>
    <dbReference type="NCBI Taxonomy" id="1227364"/>
    <lineage>
        <taxon>Eukaryota</taxon>
        <taxon>Fungi</taxon>
        <taxon>Dikarya</taxon>
        <taxon>Ascomycota</taxon>
        <taxon>Saccharomycotina</taxon>
        <taxon>Pichiomycetes</taxon>
        <taxon>Debaryomycetaceae</taxon>
        <taxon>Candida/Lodderomyces clade</taxon>
        <taxon>Candida</taxon>
    </lineage>
</organism>
<comment type="caution">
    <text evidence="14">The sequence shown here is derived from an EMBL/GenBank/DDBJ whole genome shotgun (WGS) entry which is preliminary data.</text>
</comment>
<dbReference type="PANTHER" id="PTHR43341">
    <property type="entry name" value="AMINO ACID PERMEASE"/>
    <property type="match status" value="1"/>
</dbReference>
<dbReference type="Pfam" id="PF12157">
    <property type="entry name" value="DUF3591"/>
    <property type="match status" value="1"/>
</dbReference>
<dbReference type="Gene3D" id="1.20.1740.10">
    <property type="entry name" value="Amino acid/polyamine transporter I"/>
    <property type="match status" value="1"/>
</dbReference>
<feature type="domain" description="Zinc knuckle" evidence="13">
    <location>
        <begin position="918"/>
        <end position="941"/>
    </location>
</feature>
<keyword evidence="5" id="KW-0029">Amino-acid transport</keyword>
<feature type="transmembrane region" description="Helical" evidence="10">
    <location>
        <begin position="1003"/>
        <end position="1022"/>
    </location>
</feature>
<feature type="transmembrane region" description="Helical" evidence="10">
    <location>
        <begin position="1380"/>
        <end position="1397"/>
    </location>
</feature>
<feature type="coiled-coil region" evidence="8">
    <location>
        <begin position="849"/>
        <end position="883"/>
    </location>
</feature>
<comment type="subcellular location">
    <subcellularLocation>
        <location evidence="1">Membrane</location>
        <topology evidence="1">Multi-pass membrane protein</topology>
    </subcellularLocation>
</comment>
<dbReference type="OrthoDB" id="5752at2759"/>
<dbReference type="InterPro" id="IPR022591">
    <property type="entry name" value="TAF1_HAT_dom"/>
</dbReference>
<keyword evidence="4 10" id="KW-0812">Transmembrane</keyword>
<keyword evidence="7 10" id="KW-0472">Membrane</keyword>
<feature type="transmembrane region" description="Helical" evidence="10">
    <location>
        <begin position="974"/>
        <end position="996"/>
    </location>
</feature>
<evidence type="ECO:0000259" key="11">
    <source>
        <dbReference type="Pfam" id="PF00324"/>
    </source>
</evidence>
<evidence type="ECO:0000259" key="12">
    <source>
        <dbReference type="Pfam" id="PF12157"/>
    </source>
</evidence>
<evidence type="ECO:0000313" key="14">
    <source>
        <dbReference type="EMBL" id="CAI5756676.1"/>
    </source>
</evidence>
<feature type="region of interest" description="Disordered" evidence="9">
    <location>
        <begin position="643"/>
        <end position="668"/>
    </location>
</feature>
<keyword evidence="6 10" id="KW-1133">Transmembrane helix</keyword>
<feature type="transmembrane region" description="Helical" evidence="10">
    <location>
        <begin position="1109"/>
        <end position="1133"/>
    </location>
</feature>
<evidence type="ECO:0000256" key="8">
    <source>
        <dbReference type="SAM" id="Coils"/>
    </source>
</evidence>
<dbReference type="EMBL" id="CANTUO010000001">
    <property type="protein sequence ID" value="CAI5756676.1"/>
    <property type="molecule type" value="Genomic_DNA"/>
</dbReference>
<comment type="similarity">
    <text evidence="2">Belongs to the amino acid-polyamine-organocation (APC) superfamily. YAT (TC 2.A.3.10) family.</text>
</comment>
<evidence type="ECO:0000256" key="6">
    <source>
        <dbReference type="ARBA" id="ARBA00022989"/>
    </source>
</evidence>
<dbReference type="Pfam" id="PF00324">
    <property type="entry name" value="AA_permease"/>
    <property type="match status" value="1"/>
</dbReference>
<evidence type="ECO:0000256" key="10">
    <source>
        <dbReference type="SAM" id="Phobius"/>
    </source>
</evidence>
<evidence type="ECO:0000259" key="13">
    <source>
        <dbReference type="Pfam" id="PF15288"/>
    </source>
</evidence>
<dbReference type="GO" id="GO:0016020">
    <property type="term" value="C:membrane"/>
    <property type="evidence" value="ECO:0007669"/>
    <property type="project" value="UniProtKB-SubCell"/>
</dbReference>
<feature type="transmembrane region" description="Helical" evidence="10">
    <location>
        <begin position="1344"/>
        <end position="1368"/>
    </location>
</feature>
<protein>
    <recommendedName>
        <fullName evidence="16">Transcription initiation factor TFIID subunit 1</fullName>
    </recommendedName>
</protein>
<keyword evidence="8" id="KW-0175">Coiled coil</keyword>
<proteinExistence type="inferred from homology"/>
<dbReference type="PROSITE" id="PS00218">
    <property type="entry name" value="AMINO_ACID_PERMEASE_1"/>
    <property type="match status" value="1"/>
</dbReference>